<dbReference type="GO" id="GO:0016491">
    <property type="term" value="F:oxidoreductase activity"/>
    <property type="evidence" value="ECO:0007669"/>
    <property type="project" value="UniProtKB-ARBA"/>
</dbReference>
<sequence>MRIALFATCINEAMFPQAPAATVRLLERLGHEVVFPESQACCGQMHVNTGYFREAVPVIRNHVRAFEPVLDGEWDAVVGPSGSCVGSVRHQQAMVARREGEDRLARDAELVASRTYELSELLVDVLGTTDVGAWFPHSVTYHPTCHSLRMIKVGDKPLRLLRAVAGIDLVELPEAQACCGFGGTFSLKNSETSAAMVHEKVRNVVSTGAEVLVAGDYSCLMNMAGSLSRQGTGVHAAHLAEVLASTREAPWSPTVLPGDRSRATAVPAAVPGPAAPAARAEEAGPAAPAGPAAAPSSVLRGTTAEVGR</sequence>
<dbReference type="RefSeq" id="WP_098484251.1">
    <property type="nucleotide sequence ID" value="NZ_PDJI01000004.1"/>
</dbReference>
<dbReference type="Proteomes" id="UP000222106">
    <property type="component" value="Unassembled WGS sequence"/>
</dbReference>
<dbReference type="InterPro" id="IPR004017">
    <property type="entry name" value="Cys_rich_dom"/>
</dbReference>
<dbReference type="OrthoDB" id="9770306at2"/>
<organism evidence="3 4">
    <name type="scientific">Georgenia soli</name>
    <dbReference type="NCBI Taxonomy" id="638953"/>
    <lineage>
        <taxon>Bacteria</taxon>
        <taxon>Bacillati</taxon>
        <taxon>Actinomycetota</taxon>
        <taxon>Actinomycetes</taxon>
        <taxon>Micrococcales</taxon>
        <taxon>Bogoriellaceae</taxon>
        <taxon>Georgenia</taxon>
    </lineage>
</organism>
<name>A0A2A9EQ31_9MICO</name>
<dbReference type="EMBL" id="PDJI01000004">
    <property type="protein sequence ID" value="PFG40309.1"/>
    <property type="molecule type" value="Genomic_DNA"/>
</dbReference>
<evidence type="ECO:0000259" key="2">
    <source>
        <dbReference type="Pfam" id="PF02754"/>
    </source>
</evidence>
<keyword evidence="4" id="KW-1185">Reference proteome</keyword>
<feature type="domain" description="Cysteine-rich" evidence="2">
    <location>
        <begin position="3"/>
        <end position="87"/>
    </location>
</feature>
<evidence type="ECO:0000256" key="1">
    <source>
        <dbReference type="SAM" id="MobiDB-lite"/>
    </source>
</evidence>
<dbReference type="GO" id="GO:0005829">
    <property type="term" value="C:cytosol"/>
    <property type="evidence" value="ECO:0007669"/>
    <property type="project" value="TreeGrafter"/>
</dbReference>
<feature type="compositionally biased region" description="Low complexity" evidence="1">
    <location>
        <begin position="263"/>
        <end position="295"/>
    </location>
</feature>
<gene>
    <name evidence="3" type="ORF">ATJ97_2834</name>
</gene>
<proteinExistence type="predicted"/>
<reference evidence="3 4" key="1">
    <citation type="submission" date="2017-10" db="EMBL/GenBank/DDBJ databases">
        <title>Sequencing the genomes of 1000 actinobacteria strains.</title>
        <authorList>
            <person name="Klenk H.-P."/>
        </authorList>
    </citation>
    <scope>NUCLEOTIDE SEQUENCE [LARGE SCALE GENOMIC DNA]</scope>
    <source>
        <strain evidence="3 4">DSM 21838</strain>
    </source>
</reference>
<dbReference type="PANTHER" id="PTHR30296:SF0">
    <property type="entry name" value="LACTATE UTILIZATION PROTEIN A"/>
    <property type="match status" value="1"/>
</dbReference>
<dbReference type="AlphaFoldDB" id="A0A2A9EQ31"/>
<feature type="domain" description="Cysteine-rich" evidence="2">
    <location>
        <begin position="139"/>
        <end position="223"/>
    </location>
</feature>
<evidence type="ECO:0000313" key="4">
    <source>
        <dbReference type="Proteomes" id="UP000222106"/>
    </source>
</evidence>
<evidence type="ECO:0000313" key="3">
    <source>
        <dbReference type="EMBL" id="PFG40309.1"/>
    </source>
</evidence>
<dbReference type="PANTHER" id="PTHR30296">
    <property type="entry name" value="UNCHARACTERIZED PROTEIN YKGE"/>
    <property type="match status" value="1"/>
</dbReference>
<protein>
    <submittedName>
        <fullName evidence="3">L-lactate dehydrogenase complex protein LldE</fullName>
    </submittedName>
</protein>
<comment type="caution">
    <text evidence="3">The sequence shown here is derived from an EMBL/GenBank/DDBJ whole genome shotgun (WGS) entry which is preliminary data.</text>
</comment>
<dbReference type="Pfam" id="PF02754">
    <property type="entry name" value="CCG"/>
    <property type="match status" value="2"/>
</dbReference>
<feature type="region of interest" description="Disordered" evidence="1">
    <location>
        <begin position="263"/>
        <end position="308"/>
    </location>
</feature>
<accession>A0A2A9EQ31</accession>